<dbReference type="Gene3D" id="3.40.50.1820">
    <property type="entry name" value="alpha/beta hydrolase"/>
    <property type="match status" value="1"/>
</dbReference>
<dbReference type="PROSITE" id="PS00189">
    <property type="entry name" value="LIPOYL"/>
    <property type="match status" value="1"/>
</dbReference>
<dbReference type="Gene3D" id="2.40.50.100">
    <property type="match status" value="1"/>
</dbReference>
<dbReference type="SUPFAM" id="SSF53474">
    <property type="entry name" value="alpha/beta-Hydrolases"/>
    <property type="match status" value="1"/>
</dbReference>
<dbReference type="AlphaFoldDB" id="A0A8G2FGB6"/>
<dbReference type="PANTHER" id="PTHR43689">
    <property type="entry name" value="HYDROLASE"/>
    <property type="match status" value="1"/>
</dbReference>
<dbReference type="InterPro" id="IPR000089">
    <property type="entry name" value="Biotin_lipoyl"/>
</dbReference>
<protein>
    <submittedName>
        <fullName evidence="6">Pyruvate dehydrogenase E2 component (Dihydrolipoamide acetyltransferase)</fullName>
    </submittedName>
</protein>
<keyword evidence="3" id="KW-0450">Lipoyl</keyword>
<dbReference type="SUPFAM" id="SSF51230">
    <property type="entry name" value="Single hybrid motif"/>
    <property type="match status" value="1"/>
</dbReference>
<dbReference type="NCBIfam" id="NF011457">
    <property type="entry name" value="PRK14875.1"/>
    <property type="match status" value="1"/>
</dbReference>
<keyword evidence="6" id="KW-0670">Pyruvate</keyword>
<dbReference type="Pfam" id="PF12697">
    <property type="entry name" value="Abhydrolase_6"/>
    <property type="match status" value="1"/>
</dbReference>
<dbReference type="GO" id="GO:0016746">
    <property type="term" value="F:acyltransferase activity"/>
    <property type="evidence" value="ECO:0007669"/>
    <property type="project" value="InterPro"/>
</dbReference>
<evidence type="ECO:0000256" key="1">
    <source>
        <dbReference type="ARBA" id="ARBA00001938"/>
    </source>
</evidence>
<comment type="caution">
    <text evidence="6">The sequence shown here is derived from an EMBL/GenBank/DDBJ whole genome shotgun (WGS) entry which is preliminary data.</text>
</comment>
<dbReference type="InterPro" id="IPR004167">
    <property type="entry name" value="PSBD"/>
</dbReference>
<accession>A0A8G2FGB6</accession>
<keyword evidence="7" id="KW-1185">Reference proteome</keyword>
<dbReference type="RefSeq" id="WP_051657145.1">
    <property type="nucleotide sequence ID" value="NZ_FTNE01000008.1"/>
</dbReference>
<dbReference type="CDD" id="cd06849">
    <property type="entry name" value="lipoyl_domain"/>
    <property type="match status" value="1"/>
</dbReference>
<gene>
    <name evidence="6" type="ORF">SAMN05421828_1089</name>
</gene>
<evidence type="ECO:0000256" key="3">
    <source>
        <dbReference type="ARBA" id="ARBA00022823"/>
    </source>
</evidence>
<feature type="domain" description="Lipoyl-binding" evidence="4">
    <location>
        <begin position="2"/>
        <end position="77"/>
    </location>
</feature>
<keyword evidence="6" id="KW-0808">Transferase</keyword>
<reference evidence="6 7" key="1">
    <citation type="submission" date="2017-01" db="EMBL/GenBank/DDBJ databases">
        <authorList>
            <person name="Varghese N."/>
            <person name="Submissions S."/>
        </authorList>
    </citation>
    <scope>NUCLEOTIDE SEQUENCE [LARGE SCALE GENOMIC DNA]</scope>
    <source>
        <strain evidence="6 7">ATCC 35905</strain>
    </source>
</reference>
<dbReference type="OrthoDB" id="9804723at2"/>
<comment type="similarity">
    <text evidence="2">Belongs to the 2-oxoacid dehydrogenase family.</text>
</comment>
<comment type="cofactor">
    <cofactor evidence="1">
        <name>(R)-lipoate</name>
        <dbReference type="ChEBI" id="CHEBI:83088"/>
    </cofactor>
</comment>
<proteinExistence type="inferred from homology"/>
<dbReference type="InterPro" id="IPR036625">
    <property type="entry name" value="E3-bd_dom_sf"/>
</dbReference>
<evidence type="ECO:0000313" key="6">
    <source>
        <dbReference type="EMBL" id="SIQ68970.1"/>
    </source>
</evidence>
<dbReference type="PROSITE" id="PS50968">
    <property type="entry name" value="BIOTINYL_LIPOYL"/>
    <property type="match status" value="1"/>
</dbReference>
<dbReference type="InterPro" id="IPR029058">
    <property type="entry name" value="AB_hydrolase_fold"/>
</dbReference>
<evidence type="ECO:0000256" key="2">
    <source>
        <dbReference type="ARBA" id="ARBA00007317"/>
    </source>
</evidence>
<organism evidence="6 7">
    <name type="scientific">Acidiphilium rubrum</name>
    <dbReference type="NCBI Taxonomy" id="526"/>
    <lineage>
        <taxon>Bacteria</taxon>
        <taxon>Pseudomonadati</taxon>
        <taxon>Pseudomonadota</taxon>
        <taxon>Alphaproteobacteria</taxon>
        <taxon>Acetobacterales</taxon>
        <taxon>Acidocellaceae</taxon>
        <taxon>Acidiphilium</taxon>
    </lineage>
</organism>
<dbReference type="Gene3D" id="4.10.320.10">
    <property type="entry name" value="E3-binding domain"/>
    <property type="match status" value="1"/>
</dbReference>
<dbReference type="InterPro" id="IPR011053">
    <property type="entry name" value="Single_hybrid_motif"/>
</dbReference>
<dbReference type="Pfam" id="PF00364">
    <property type="entry name" value="Biotin_lipoyl"/>
    <property type="match status" value="1"/>
</dbReference>
<dbReference type="Pfam" id="PF02817">
    <property type="entry name" value="E3_binding"/>
    <property type="match status" value="1"/>
</dbReference>
<dbReference type="InterPro" id="IPR000073">
    <property type="entry name" value="AB_hydrolase_1"/>
</dbReference>
<evidence type="ECO:0000313" key="7">
    <source>
        <dbReference type="Proteomes" id="UP000186308"/>
    </source>
</evidence>
<evidence type="ECO:0000259" key="4">
    <source>
        <dbReference type="PROSITE" id="PS50968"/>
    </source>
</evidence>
<dbReference type="PROSITE" id="PS51826">
    <property type="entry name" value="PSBD"/>
    <property type="match status" value="1"/>
</dbReference>
<dbReference type="PRINTS" id="PR00111">
    <property type="entry name" value="ABHYDROLASE"/>
</dbReference>
<name>A0A8G2FGB6_ACIRU</name>
<evidence type="ECO:0000259" key="5">
    <source>
        <dbReference type="PROSITE" id="PS51826"/>
    </source>
</evidence>
<dbReference type="EMBL" id="FTNE01000008">
    <property type="protein sequence ID" value="SIQ68970.1"/>
    <property type="molecule type" value="Genomic_DNA"/>
</dbReference>
<dbReference type="Proteomes" id="UP000186308">
    <property type="component" value="Unassembled WGS sequence"/>
</dbReference>
<sequence length="437" mass="45676">MPTPVILPRVDMDMETGRIARWLIESGASVRQGDALFEIETDKATMEIEAPASGIVHIFTPASGTDIKVASIVAEIRAPGETPTDAPVPQRVPELHAGIAAGHAAPLAEIEASAPPPMPSFAPPVKLLRATPLARRQAAIRGLDLTAITGSGPRGRVTSRDVETVTLAEPPAALPRPARIEVRETIVYLHGFASNSTAWDPLSAQLDADLPRIAIDLPGHGDAATLAQPTLAAMAAHVVAAVREQTSGPVHLVGHSLGGAIAARVALSNLLDVRSLLLIAPVGLGPVIDHDFIIGLLRARAEASVLPWLHRLVADPARISRGMVRAVLALMADPARAAFLAALAANAFPDGTQSADWMIDVTPLLMPVRIVFGREDRIIPFHPAARIGGSVAVNLLPNIGHMPQIEAPALLARILAEVIRSASIVNVQANASSGAPS</sequence>
<dbReference type="InterPro" id="IPR003016">
    <property type="entry name" value="2-oxoA_DH_lipoyl-BS"/>
</dbReference>
<feature type="domain" description="Peripheral subunit-binding (PSBD)" evidence="5">
    <location>
        <begin position="129"/>
        <end position="166"/>
    </location>
</feature>
<dbReference type="PANTHER" id="PTHR43689:SF8">
    <property type="entry name" value="ALPHA_BETA-HYDROLASES SUPERFAMILY PROTEIN"/>
    <property type="match status" value="1"/>
</dbReference>
<dbReference type="SUPFAM" id="SSF47005">
    <property type="entry name" value="Peripheral subunit-binding domain of 2-oxo acid dehydrogenase complex"/>
    <property type="match status" value="1"/>
</dbReference>